<accession>A0A1G6CXB8</accession>
<sequence length="226" mass="24182">MFSAARLALSEIFSPPFRSVLWKSLGLTIAVLLVIWLGLQGLLGWVIDIQSYPWIETVIAIIAGVGIFIGLGFLVAPAAALLSGLFTDEVATLVEQEHYPADPPGQDLSIAAALTDTIAFTGVVIVVNLIALALLLVPGVNLIAFFVGNGYLLGREYFEAAARRFMSRAEARALRRANGGTVFVAGLLIALFLAVPLLNLFTPLFAAAFMVHVYKRLSGSVRTRPA</sequence>
<comment type="subcellular location">
    <subcellularLocation>
        <location evidence="1">Membrane</location>
        <topology evidence="1">Multi-pass membrane protein</topology>
    </subcellularLocation>
</comment>
<evidence type="ECO:0000256" key="4">
    <source>
        <dbReference type="ARBA" id="ARBA00023136"/>
    </source>
</evidence>
<proteinExistence type="predicted"/>
<dbReference type="NCBIfam" id="NF009407">
    <property type="entry name" value="PRK12768.1"/>
    <property type="match status" value="1"/>
</dbReference>
<dbReference type="Proteomes" id="UP000199071">
    <property type="component" value="Unassembled WGS sequence"/>
</dbReference>
<dbReference type="EMBL" id="FMXQ01000005">
    <property type="protein sequence ID" value="SDB37577.1"/>
    <property type="molecule type" value="Genomic_DNA"/>
</dbReference>
<dbReference type="STRING" id="665467.SAMN02982931_02878"/>
<feature type="transmembrane region" description="Helical" evidence="5">
    <location>
        <begin position="20"/>
        <end position="46"/>
    </location>
</feature>
<organism evidence="6 7">
    <name type="scientific">Bauldia litoralis</name>
    <dbReference type="NCBI Taxonomy" id="665467"/>
    <lineage>
        <taxon>Bacteria</taxon>
        <taxon>Pseudomonadati</taxon>
        <taxon>Pseudomonadota</taxon>
        <taxon>Alphaproteobacteria</taxon>
        <taxon>Hyphomicrobiales</taxon>
        <taxon>Kaistiaceae</taxon>
        <taxon>Bauldia</taxon>
    </lineage>
</organism>
<feature type="transmembrane region" description="Helical" evidence="5">
    <location>
        <begin position="173"/>
        <end position="194"/>
    </location>
</feature>
<evidence type="ECO:0000313" key="6">
    <source>
        <dbReference type="EMBL" id="SDB37577.1"/>
    </source>
</evidence>
<dbReference type="InterPro" id="IPR059112">
    <property type="entry name" value="CysZ/EI24"/>
</dbReference>
<protein>
    <submittedName>
        <fullName evidence="6">CysZ protein</fullName>
    </submittedName>
</protein>
<dbReference type="RefSeq" id="WP_090877123.1">
    <property type="nucleotide sequence ID" value="NZ_FMXQ01000005.1"/>
</dbReference>
<evidence type="ECO:0000313" key="7">
    <source>
        <dbReference type="Proteomes" id="UP000199071"/>
    </source>
</evidence>
<dbReference type="AlphaFoldDB" id="A0A1G6CXB8"/>
<keyword evidence="3 5" id="KW-1133">Transmembrane helix</keyword>
<dbReference type="Pfam" id="PF07264">
    <property type="entry name" value="EI24"/>
    <property type="match status" value="1"/>
</dbReference>
<feature type="transmembrane region" description="Helical" evidence="5">
    <location>
        <begin position="123"/>
        <end position="152"/>
    </location>
</feature>
<keyword evidence="4 5" id="KW-0472">Membrane</keyword>
<name>A0A1G6CXB8_9HYPH</name>
<evidence type="ECO:0000256" key="5">
    <source>
        <dbReference type="SAM" id="Phobius"/>
    </source>
</evidence>
<keyword evidence="2 5" id="KW-0812">Transmembrane</keyword>
<evidence type="ECO:0000256" key="3">
    <source>
        <dbReference type="ARBA" id="ARBA00022989"/>
    </source>
</evidence>
<gene>
    <name evidence="6" type="ORF">SAMN02982931_02878</name>
</gene>
<reference evidence="6 7" key="1">
    <citation type="submission" date="2016-10" db="EMBL/GenBank/DDBJ databases">
        <authorList>
            <person name="de Groot N.N."/>
        </authorList>
    </citation>
    <scope>NUCLEOTIDE SEQUENCE [LARGE SCALE GENOMIC DNA]</scope>
    <source>
        <strain evidence="6 7">ATCC 35022</strain>
    </source>
</reference>
<feature type="transmembrane region" description="Helical" evidence="5">
    <location>
        <begin position="58"/>
        <end position="82"/>
    </location>
</feature>
<dbReference type="OrthoDB" id="5421146at2"/>
<keyword evidence="7" id="KW-1185">Reference proteome</keyword>
<evidence type="ECO:0000256" key="2">
    <source>
        <dbReference type="ARBA" id="ARBA00022692"/>
    </source>
</evidence>
<evidence type="ECO:0000256" key="1">
    <source>
        <dbReference type="ARBA" id="ARBA00004141"/>
    </source>
</evidence>